<reference evidence="1 2" key="1">
    <citation type="submission" date="2016-10" db="EMBL/GenBank/DDBJ databases">
        <authorList>
            <person name="de Groot N.N."/>
        </authorList>
    </citation>
    <scope>NUCLEOTIDE SEQUENCE [LARGE SCALE GENOMIC DNA]</scope>
    <source>
        <strain evidence="1 2">Nm146</strain>
    </source>
</reference>
<dbReference type="EMBL" id="FOUF01000017">
    <property type="protein sequence ID" value="SFM46233.1"/>
    <property type="molecule type" value="Genomic_DNA"/>
</dbReference>
<dbReference type="AlphaFoldDB" id="A0A1I4R2T4"/>
<dbReference type="Proteomes" id="UP000199561">
    <property type="component" value="Unassembled WGS sequence"/>
</dbReference>
<keyword evidence="2" id="KW-1185">Reference proteome</keyword>
<gene>
    <name evidence="1" type="ORF">SAMN05421880_11735</name>
</gene>
<dbReference type="STRING" id="52442.SAMN05421880_11735"/>
<name>A0A1I4R2T4_9PROT</name>
<dbReference type="RefSeq" id="WP_090669478.1">
    <property type="nucleotide sequence ID" value="NZ_FOUF01000017.1"/>
</dbReference>
<proteinExistence type="predicted"/>
<sequence length="163" mass="17971">MQRILLAGFMWIVMAIWPHLVIASPYSTENDACIDVSMPSNAEDRDSRNQCVSHLSASGILVLPTEALSKLKIDAGFGWGIFNGSIYNGNDDYAIERITVKLIPSQIPGTTTEEPLETKEYIIDVAVPPLSKGALSMFINSDGTQEFEWHLINAFGRKIAVNQ</sequence>
<evidence type="ECO:0000313" key="1">
    <source>
        <dbReference type="EMBL" id="SFM46233.1"/>
    </source>
</evidence>
<protein>
    <submittedName>
        <fullName evidence="1">Uncharacterized protein</fullName>
    </submittedName>
</protein>
<organism evidence="1 2">
    <name type="scientific">Nitrosomonas nitrosa</name>
    <dbReference type="NCBI Taxonomy" id="52442"/>
    <lineage>
        <taxon>Bacteria</taxon>
        <taxon>Pseudomonadati</taxon>
        <taxon>Pseudomonadota</taxon>
        <taxon>Betaproteobacteria</taxon>
        <taxon>Nitrosomonadales</taxon>
        <taxon>Nitrosomonadaceae</taxon>
        <taxon>Nitrosomonas</taxon>
    </lineage>
</organism>
<accession>A0A1I4R2T4</accession>
<evidence type="ECO:0000313" key="2">
    <source>
        <dbReference type="Proteomes" id="UP000199561"/>
    </source>
</evidence>